<feature type="region of interest" description="Disordered" evidence="1">
    <location>
        <begin position="1"/>
        <end position="53"/>
    </location>
</feature>
<protein>
    <submittedName>
        <fullName evidence="2">Uncharacterized protein</fullName>
    </submittedName>
</protein>
<feature type="compositionally biased region" description="Low complexity" evidence="1">
    <location>
        <begin position="787"/>
        <end position="802"/>
    </location>
</feature>
<dbReference type="Proteomes" id="UP001221757">
    <property type="component" value="Unassembled WGS sequence"/>
</dbReference>
<feature type="region of interest" description="Disordered" evidence="1">
    <location>
        <begin position="762"/>
        <end position="810"/>
    </location>
</feature>
<dbReference type="EMBL" id="JARKIE010000104">
    <property type="protein sequence ID" value="KAJ7683863.1"/>
    <property type="molecule type" value="Genomic_DNA"/>
</dbReference>
<feature type="compositionally biased region" description="Low complexity" evidence="1">
    <location>
        <begin position="866"/>
        <end position="886"/>
    </location>
</feature>
<gene>
    <name evidence="2" type="ORF">B0H17DRAFT_1204854</name>
</gene>
<feature type="region of interest" description="Disordered" evidence="1">
    <location>
        <begin position="639"/>
        <end position="691"/>
    </location>
</feature>
<organism evidence="2 3">
    <name type="scientific">Mycena rosella</name>
    <name type="common">Pink bonnet</name>
    <name type="synonym">Agaricus rosellus</name>
    <dbReference type="NCBI Taxonomy" id="1033263"/>
    <lineage>
        <taxon>Eukaryota</taxon>
        <taxon>Fungi</taxon>
        <taxon>Dikarya</taxon>
        <taxon>Basidiomycota</taxon>
        <taxon>Agaricomycotina</taxon>
        <taxon>Agaricomycetes</taxon>
        <taxon>Agaricomycetidae</taxon>
        <taxon>Agaricales</taxon>
        <taxon>Marasmiineae</taxon>
        <taxon>Mycenaceae</taxon>
        <taxon>Mycena</taxon>
    </lineage>
</organism>
<dbReference type="AlphaFoldDB" id="A0AAD7GDD1"/>
<keyword evidence="3" id="KW-1185">Reference proteome</keyword>
<feature type="region of interest" description="Disordered" evidence="1">
    <location>
        <begin position="265"/>
        <end position="338"/>
    </location>
</feature>
<feature type="compositionally biased region" description="Gly residues" evidence="1">
    <location>
        <begin position="644"/>
        <end position="665"/>
    </location>
</feature>
<sequence length="915" mass="95643">MSSAAPSAVLPAAPAPKASPSKMPAGTFRAPKAAVPRQSTRARPFGDPSRPFRGVRIPQGDEFPEAMILNGVNDAAFDFELQPTGEVLAPLLPPNRRNLSSVLAFFRETVLVVYPAVHPYRPRILDVRDALLIPPEDPEPVPPDFSYPDPPVVSLIGLSASEIPAAQMAAMQFAEVMEEWMKRQDTCHAEFVLEESLCVDQVARYSHEWLARAREINKITTSIGELGHISIHGVWSFFTSIDYFQVPLARVESFFEDLLAPPQFVGDSPPAAIPQDNEEFDEAESTGDEDDASVVGSVSGEEAIISPSKSKGKGREIVASSPSVGVGGGASSSMPSAPTMFDHLPPVPHPSIPNPSEKVPTPECFAAKCLERSNPALYIPEYHDSQPLSRDAPWQVLGKPDHQGRVRTAEERVNTGGHAVSMAEGGAYLLAGLEEDMVQMSMPGDLSFVTRGLGCKNCHTSDSACIRPCKGLDMDARCSRCLIIRKSCDPSAAKRPSDVFNFRKTDQCLVVINTIVYTRILHGTGHVYKFLLGPPMAEIMFGVAALLCHDTIPPHAGDLVTPVLPPRTLQSWVDGDPSLAFSCAYTLFGTVTVEMGTTRRLCEVLSSLLRTTQDVATRLGEQILEIDAALAAEYADADMDGSKGEGSGGDSGGGGNGGGESAGDGGRSEGDNDGTATMDLDDVPGPVVGELAAGGGSGVGAFGGDATGVGTAHAGPVVSMEQLLFTVPSWARRLLLFGRFPLHLQSLTLSGEEACVTTPTTGMLGNTGESSSVVSGLSGDAGGSGEASGSAGAAGASSIDTGGSSGGLGREYFRRQMEGSGSGANQSISFGTLRTPLATPPGLTYSFGLPESPTPSSFGRPSALLSSSPTTMSFSASTSPVSTVVPKPSPRLTVAPRRGALSTPPPSGSAPPPTS</sequence>
<feature type="compositionally biased region" description="Pro residues" evidence="1">
    <location>
        <begin position="903"/>
        <end position="915"/>
    </location>
</feature>
<evidence type="ECO:0000256" key="1">
    <source>
        <dbReference type="SAM" id="MobiDB-lite"/>
    </source>
</evidence>
<feature type="region of interest" description="Disordered" evidence="1">
    <location>
        <begin position="848"/>
        <end position="915"/>
    </location>
</feature>
<feature type="compositionally biased region" description="Low complexity" evidence="1">
    <location>
        <begin position="767"/>
        <end position="778"/>
    </location>
</feature>
<proteinExistence type="predicted"/>
<reference evidence="2" key="1">
    <citation type="submission" date="2023-03" db="EMBL/GenBank/DDBJ databases">
        <title>Massive genome expansion in bonnet fungi (Mycena s.s.) driven by repeated elements and novel gene families across ecological guilds.</title>
        <authorList>
            <consortium name="Lawrence Berkeley National Laboratory"/>
            <person name="Harder C.B."/>
            <person name="Miyauchi S."/>
            <person name="Viragh M."/>
            <person name="Kuo A."/>
            <person name="Thoen E."/>
            <person name="Andreopoulos B."/>
            <person name="Lu D."/>
            <person name="Skrede I."/>
            <person name="Drula E."/>
            <person name="Henrissat B."/>
            <person name="Morin E."/>
            <person name="Kohler A."/>
            <person name="Barry K."/>
            <person name="LaButti K."/>
            <person name="Morin E."/>
            <person name="Salamov A."/>
            <person name="Lipzen A."/>
            <person name="Mereny Z."/>
            <person name="Hegedus B."/>
            <person name="Baldrian P."/>
            <person name="Stursova M."/>
            <person name="Weitz H."/>
            <person name="Taylor A."/>
            <person name="Grigoriev I.V."/>
            <person name="Nagy L.G."/>
            <person name="Martin F."/>
            <person name="Kauserud H."/>
        </authorList>
    </citation>
    <scope>NUCLEOTIDE SEQUENCE</scope>
    <source>
        <strain evidence="2">CBHHK067</strain>
    </source>
</reference>
<evidence type="ECO:0000313" key="2">
    <source>
        <dbReference type="EMBL" id="KAJ7683863.1"/>
    </source>
</evidence>
<feature type="compositionally biased region" description="Low complexity" evidence="1">
    <location>
        <begin position="1"/>
        <end position="25"/>
    </location>
</feature>
<accession>A0AAD7GDD1</accession>
<name>A0AAD7GDD1_MYCRO</name>
<feature type="compositionally biased region" description="Acidic residues" evidence="1">
    <location>
        <begin position="276"/>
        <end position="292"/>
    </location>
</feature>
<comment type="caution">
    <text evidence="2">The sequence shown here is derived from an EMBL/GenBank/DDBJ whole genome shotgun (WGS) entry which is preliminary data.</text>
</comment>
<evidence type="ECO:0000313" key="3">
    <source>
        <dbReference type="Proteomes" id="UP001221757"/>
    </source>
</evidence>